<dbReference type="CDD" id="cd03143">
    <property type="entry name" value="A4_beta-galactosidase_middle_domain"/>
    <property type="match status" value="1"/>
</dbReference>
<dbReference type="AlphaFoldDB" id="A0A198AI75"/>
<dbReference type="Gene3D" id="2.60.120.260">
    <property type="entry name" value="Galactose-binding domain-like"/>
    <property type="match status" value="1"/>
</dbReference>
<dbReference type="PANTHER" id="PTHR36848:SF2">
    <property type="entry name" value="SECRETED PROTEIN"/>
    <property type="match status" value="1"/>
</dbReference>
<evidence type="ECO:0008006" key="3">
    <source>
        <dbReference type="Google" id="ProtNLM"/>
    </source>
</evidence>
<dbReference type="OrthoDB" id="9761519at2"/>
<evidence type="ECO:0000313" key="2">
    <source>
        <dbReference type="Proteomes" id="UP000078454"/>
    </source>
</evidence>
<dbReference type="EMBL" id="LYPB01000049">
    <property type="protein sequence ID" value="OAS21209.1"/>
    <property type="molecule type" value="Genomic_DNA"/>
</dbReference>
<dbReference type="Pfam" id="PF17132">
    <property type="entry name" value="Glyco_hydro_106"/>
    <property type="match status" value="1"/>
</dbReference>
<dbReference type="InterPro" id="IPR008979">
    <property type="entry name" value="Galactose-bd-like_sf"/>
</dbReference>
<dbReference type="SUPFAM" id="SSF49785">
    <property type="entry name" value="Galactose-binding domain-like"/>
    <property type="match status" value="1"/>
</dbReference>
<reference evidence="1 2" key="1">
    <citation type="submission" date="2016-05" db="EMBL/GenBank/DDBJ databases">
        <title>Paenibacillus sp. 1ZS3-15 nov., isolated from the rhizosphere soil.</title>
        <authorList>
            <person name="Zhang X.X."/>
            <person name="Zhang J."/>
        </authorList>
    </citation>
    <scope>NUCLEOTIDE SEQUENCE [LARGE SCALE GENOMIC DNA]</scope>
    <source>
        <strain evidence="1 2">1ZS3-15</strain>
    </source>
</reference>
<gene>
    <name evidence="1" type="ORF">A8708_30465</name>
</gene>
<dbReference type="InterPro" id="IPR053161">
    <property type="entry name" value="Ulvan_degrading_GH"/>
</dbReference>
<comment type="caution">
    <text evidence="1">The sequence shown here is derived from an EMBL/GenBank/DDBJ whole genome shotgun (WGS) entry which is preliminary data.</text>
</comment>
<protein>
    <recommendedName>
        <fullName evidence="3">Glycoside hydrolase</fullName>
    </recommendedName>
</protein>
<proteinExistence type="predicted"/>
<dbReference type="STRING" id="1850517.A8708_30465"/>
<name>A0A198AI75_9BACL</name>
<organism evidence="1 2">
    <name type="scientific">Paenibacillus oryzisoli</name>
    <dbReference type="NCBI Taxonomy" id="1850517"/>
    <lineage>
        <taxon>Bacteria</taxon>
        <taxon>Bacillati</taxon>
        <taxon>Bacillota</taxon>
        <taxon>Bacilli</taxon>
        <taxon>Bacillales</taxon>
        <taxon>Paenibacillaceae</taxon>
        <taxon>Paenibacillus</taxon>
    </lineage>
</organism>
<keyword evidence="2" id="KW-1185">Reference proteome</keyword>
<dbReference type="PANTHER" id="PTHR36848">
    <property type="entry name" value="DNA-BINDING PROTEIN (PUTATIVE SECRETED PROTEIN)-RELATED"/>
    <property type="match status" value="1"/>
</dbReference>
<sequence>MAQFTMQSFAQPEATYRIHPFWFWNGDMDDEQIRYQIDEMADKGLGGFFICARQGLEVPYLSDAWFQKVRVAVEAAERRNLQVWLYDEYPYPSGIAGGEVTLEHPEAKHYTLEHRAEEVQGGEHLSMELPWARILYAKAIPLSPEGAKLWNEAIDVRSSIGNFQAEPIFQKAGLTAYNQKRFFTYRTVQKMEWTAPPGDWEVLIMQEKEIEDFKYYGTFVDPCNHEAMATFIRLTHDKYAQHLGEYFGGTIKGMFTDEIGLLGKLPWSPRLPHFFQKRNGYDLREHLHALLYEEGEQSARIRYDYYQAIHELLLSTYHKQVHDWCERYGLQYVTEVPSVRHTTQRYSHVPGGDTAHEKLGRSLDWILNNQAESFRSSAKMVSSIARQFGRERNLIECFHSVGWSMTLQDAKWMIDRMAAQGTNFFNFHAFFYTLDALMKHDAPPSQFLQNPYWPHFRQLGDYVGRISYVMSCGEADIRTAVLQPTTSLWAQMGNPFHHFDYGGNNAEEKRKLGDLKAWWTRICNELTYSGRDYDHLDTELLAEAVVENGQILLGNASYSIVIVPPITNLESGAWAKLDAFLAQGGTVISMGQLPYHAIEENSWDLATSASTFGLPQPVAEHFWNEGAESSLSWSKGTGSAYHLPFATSADEAATLGSMTALLEELQPLAVKLNPAYGGRSILMQTRRIDADSFLVFLSNQEEAERDLSLQISTALWEGNDVKAAQFTELSLDHGDEAAVGAELFVNGWILPVLLGAYESRLFRITRSHTVVAVPNKPWTFQIDASDSTLWTMQTDEDNAVRLDTFHLSVQGVNSSEAGAQDALPQVQVKTFIDQCADLAASTKLPVNMSQLFGTPMRIQLAYPLQANYTATFVIEKPLDRVHLVMDQGAISGEGSILINGHRLHKSDFTRHNVYDFMNVGCEITTYLKPGVNEIEVEVTIEQDWNGLIDALYVTGSFQTGFDAEQRPVLKRPVGQQQPLAASPYAGYPFFAGTMSFSRELKFEQLPAEDRFELVFEGLDSEFHDVAEVLVNGASLGARTWMPYHFRGQTSMLTEGMNRIEVRVTNTLIGLLEGKYFDYAKHELKPVYTVERVQSYQNREGE</sequence>
<dbReference type="RefSeq" id="WP_068662784.1">
    <property type="nucleotide sequence ID" value="NZ_LYPB01000049.1"/>
</dbReference>
<evidence type="ECO:0000313" key="1">
    <source>
        <dbReference type="EMBL" id="OAS21209.1"/>
    </source>
</evidence>
<accession>A0A198AI75</accession>
<dbReference type="Proteomes" id="UP000078454">
    <property type="component" value="Unassembled WGS sequence"/>
</dbReference>